<gene>
    <name evidence="2" type="ORF">FE810_03410</name>
</gene>
<evidence type="ECO:0000256" key="1">
    <source>
        <dbReference type="SAM" id="Phobius"/>
    </source>
</evidence>
<sequence>MAVLRKTMIPFKYTRLITIPLSIAFAVGNYWLWIKLSSVIGDWSILGLFLTLFGMIPGAFLLAFLEDWSHKLYKVYEINSSYDDVETIIQVYGEALEAAATLPPNLIDEIKLPYPKAIIKQAIIEGLKSSDDVEMKEQLKSGYIMLAEWWPDAKRTKQGQGISLKVLQEQAELKQELQRLGLW</sequence>
<keyword evidence="1" id="KW-0812">Transmembrane</keyword>
<dbReference type="OrthoDB" id="5737721at2"/>
<evidence type="ECO:0000313" key="3">
    <source>
        <dbReference type="Proteomes" id="UP000307790"/>
    </source>
</evidence>
<protein>
    <submittedName>
        <fullName evidence="2">Uncharacterized protein</fullName>
    </submittedName>
</protein>
<dbReference type="Proteomes" id="UP000307790">
    <property type="component" value="Unassembled WGS sequence"/>
</dbReference>
<reference evidence="2 3" key="1">
    <citation type="submission" date="2019-05" db="EMBL/GenBank/DDBJ databases">
        <title>Genome sequences of Thalassotalea litorea 1K03283.</title>
        <authorList>
            <person name="Zhang D."/>
        </authorList>
    </citation>
    <scope>NUCLEOTIDE SEQUENCE [LARGE SCALE GENOMIC DNA]</scope>
    <source>
        <strain evidence="2 3">MCCC 1K03283</strain>
    </source>
</reference>
<evidence type="ECO:0000313" key="2">
    <source>
        <dbReference type="EMBL" id="TLU67343.1"/>
    </source>
</evidence>
<dbReference type="AlphaFoldDB" id="A0A5R9IS77"/>
<dbReference type="EMBL" id="VCBC01000003">
    <property type="protein sequence ID" value="TLU67343.1"/>
    <property type="molecule type" value="Genomic_DNA"/>
</dbReference>
<organism evidence="2 3">
    <name type="scientific">Thalassotalea litorea</name>
    <dbReference type="NCBI Taxonomy" id="2020715"/>
    <lineage>
        <taxon>Bacteria</taxon>
        <taxon>Pseudomonadati</taxon>
        <taxon>Pseudomonadota</taxon>
        <taxon>Gammaproteobacteria</taxon>
        <taxon>Alteromonadales</taxon>
        <taxon>Colwelliaceae</taxon>
        <taxon>Thalassotalea</taxon>
    </lineage>
</organism>
<accession>A0A5R9IS77</accession>
<proteinExistence type="predicted"/>
<keyword evidence="1" id="KW-1133">Transmembrane helix</keyword>
<comment type="caution">
    <text evidence="2">The sequence shown here is derived from an EMBL/GenBank/DDBJ whole genome shotgun (WGS) entry which is preliminary data.</text>
</comment>
<dbReference type="RefSeq" id="WP_138318625.1">
    <property type="nucleotide sequence ID" value="NZ_VCBC01000003.1"/>
</dbReference>
<feature type="transmembrane region" description="Helical" evidence="1">
    <location>
        <begin position="12"/>
        <end position="33"/>
    </location>
</feature>
<keyword evidence="3" id="KW-1185">Reference proteome</keyword>
<feature type="transmembrane region" description="Helical" evidence="1">
    <location>
        <begin position="45"/>
        <end position="65"/>
    </location>
</feature>
<keyword evidence="1" id="KW-0472">Membrane</keyword>
<name>A0A5R9IS77_9GAMM</name>